<evidence type="ECO:0000256" key="4">
    <source>
        <dbReference type="ARBA" id="ARBA00023163"/>
    </source>
</evidence>
<keyword evidence="2" id="KW-0805">Transcription regulation</keyword>
<dbReference type="PROSITE" id="PS50977">
    <property type="entry name" value="HTH_TETR_2"/>
    <property type="match status" value="1"/>
</dbReference>
<keyword evidence="8" id="KW-1185">Reference proteome</keyword>
<gene>
    <name evidence="7" type="ORF">HTZ77_20615</name>
</gene>
<evidence type="ECO:0000256" key="3">
    <source>
        <dbReference type="ARBA" id="ARBA00023125"/>
    </source>
</evidence>
<organism evidence="7 8">
    <name type="scientific">Nonomuraea montanisoli</name>
    <dbReference type="NCBI Taxonomy" id="2741721"/>
    <lineage>
        <taxon>Bacteria</taxon>
        <taxon>Bacillati</taxon>
        <taxon>Actinomycetota</taxon>
        <taxon>Actinomycetes</taxon>
        <taxon>Streptosporangiales</taxon>
        <taxon>Streptosporangiaceae</taxon>
        <taxon>Nonomuraea</taxon>
    </lineage>
</organism>
<dbReference type="GO" id="GO:0000976">
    <property type="term" value="F:transcription cis-regulatory region binding"/>
    <property type="evidence" value="ECO:0007669"/>
    <property type="project" value="TreeGrafter"/>
</dbReference>
<sequence length="200" mass="21954">MTQHADPETRRTQVAEALLATVAERGLARTTLTDVAAAAGVSVGLVQRYFRTKDELLRFGFDYVCRRTQERVRRVPIVPPVREVVVALMEQILPLEPERENELGVWLSFVQASLTDREMAATHQAGVTELIDGLTEAFEGAQRAGELDLDLDVRAEAAALAAFVDGLCLHHATTSSFDAASSRAALRAYVDRMFGRGEGR</sequence>
<comment type="caution">
    <text evidence="7">The sequence shown here is derived from an EMBL/GenBank/DDBJ whole genome shotgun (WGS) entry which is preliminary data.</text>
</comment>
<dbReference type="RefSeq" id="WP_175591237.1">
    <property type="nucleotide sequence ID" value="NZ_JABWGN010000007.1"/>
</dbReference>
<evidence type="ECO:0000256" key="5">
    <source>
        <dbReference type="PROSITE-ProRule" id="PRU00335"/>
    </source>
</evidence>
<feature type="domain" description="HTH tetR-type" evidence="6">
    <location>
        <begin position="8"/>
        <end position="68"/>
    </location>
</feature>
<dbReference type="PANTHER" id="PTHR30055:SF234">
    <property type="entry name" value="HTH-TYPE TRANSCRIPTIONAL REGULATOR BETI"/>
    <property type="match status" value="1"/>
</dbReference>
<dbReference type="SUPFAM" id="SSF48498">
    <property type="entry name" value="Tetracyclin repressor-like, C-terminal domain"/>
    <property type="match status" value="1"/>
</dbReference>
<dbReference type="InterPro" id="IPR009057">
    <property type="entry name" value="Homeodomain-like_sf"/>
</dbReference>
<protein>
    <submittedName>
        <fullName evidence="7">TetR/AcrR family transcriptional regulator</fullName>
    </submittedName>
</protein>
<dbReference type="Proteomes" id="UP000586042">
    <property type="component" value="Unassembled WGS sequence"/>
</dbReference>
<feature type="DNA-binding region" description="H-T-H motif" evidence="5">
    <location>
        <begin position="31"/>
        <end position="50"/>
    </location>
</feature>
<dbReference type="AlphaFoldDB" id="A0A7Y6I8U4"/>
<evidence type="ECO:0000313" key="8">
    <source>
        <dbReference type="Proteomes" id="UP000586042"/>
    </source>
</evidence>
<dbReference type="InterPro" id="IPR039538">
    <property type="entry name" value="BetI_C"/>
</dbReference>
<dbReference type="InterPro" id="IPR001647">
    <property type="entry name" value="HTH_TetR"/>
</dbReference>
<keyword evidence="3 5" id="KW-0238">DNA-binding</keyword>
<proteinExistence type="predicted"/>
<keyword evidence="1" id="KW-0678">Repressor</keyword>
<evidence type="ECO:0000256" key="2">
    <source>
        <dbReference type="ARBA" id="ARBA00023015"/>
    </source>
</evidence>
<reference evidence="7 8" key="1">
    <citation type="submission" date="2020-06" db="EMBL/GenBank/DDBJ databases">
        <title>Nonomuraea sp. SMC257, a novel actinomycete isolated from soil.</title>
        <authorList>
            <person name="Chanama M."/>
        </authorList>
    </citation>
    <scope>NUCLEOTIDE SEQUENCE [LARGE SCALE GENOMIC DNA]</scope>
    <source>
        <strain evidence="7 8">SMC257</strain>
    </source>
</reference>
<keyword evidence="4" id="KW-0804">Transcription</keyword>
<dbReference type="Gene3D" id="1.10.357.10">
    <property type="entry name" value="Tetracycline Repressor, domain 2"/>
    <property type="match status" value="1"/>
</dbReference>
<evidence type="ECO:0000259" key="6">
    <source>
        <dbReference type="PROSITE" id="PS50977"/>
    </source>
</evidence>
<dbReference type="Pfam" id="PF00440">
    <property type="entry name" value="TetR_N"/>
    <property type="match status" value="1"/>
</dbReference>
<dbReference type="InterPro" id="IPR036271">
    <property type="entry name" value="Tet_transcr_reg_TetR-rel_C_sf"/>
</dbReference>
<evidence type="ECO:0000256" key="1">
    <source>
        <dbReference type="ARBA" id="ARBA00022491"/>
    </source>
</evidence>
<dbReference type="Pfam" id="PF13977">
    <property type="entry name" value="TetR_C_6"/>
    <property type="match status" value="1"/>
</dbReference>
<accession>A0A7Y6I8U4</accession>
<dbReference type="PANTHER" id="PTHR30055">
    <property type="entry name" value="HTH-TYPE TRANSCRIPTIONAL REGULATOR RUTR"/>
    <property type="match status" value="1"/>
</dbReference>
<evidence type="ECO:0000313" key="7">
    <source>
        <dbReference type="EMBL" id="NUW33817.1"/>
    </source>
</evidence>
<dbReference type="SUPFAM" id="SSF46689">
    <property type="entry name" value="Homeodomain-like"/>
    <property type="match status" value="1"/>
</dbReference>
<name>A0A7Y6I8U4_9ACTN</name>
<dbReference type="InterPro" id="IPR050109">
    <property type="entry name" value="HTH-type_TetR-like_transc_reg"/>
</dbReference>
<dbReference type="EMBL" id="JABWGN010000007">
    <property type="protein sequence ID" value="NUW33817.1"/>
    <property type="molecule type" value="Genomic_DNA"/>
</dbReference>
<dbReference type="GO" id="GO:0003700">
    <property type="term" value="F:DNA-binding transcription factor activity"/>
    <property type="evidence" value="ECO:0007669"/>
    <property type="project" value="TreeGrafter"/>
</dbReference>